<reference evidence="2 3" key="1">
    <citation type="submission" date="2015-01" db="EMBL/GenBank/DDBJ databases">
        <title>The Genome Sequence of Cladophialophora immunda CBS83496.</title>
        <authorList>
            <consortium name="The Broad Institute Genomics Platform"/>
            <person name="Cuomo C."/>
            <person name="de Hoog S."/>
            <person name="Gorbushina A."/>
            <person name="Stielow B."/>
            <person name="Teixiera M."/>
            <person name="Abouelleil A."/>
            <person name="Chapman S.B."/>
            <person name="Priest M."/>
            <person name="Young S.K."/>
            <person name="Wortman J."/>
            <person name="Nusbaum C."/>
            <person name="Birren B."/>
        </authorList>
    </citation>
    <scope>NUCLEOTIDE SEQUENCE [LARGE SCALE GENOMIC DNA]</scope>
    <source>
        <strain evidence="2 3">CBS 83496</strain>
    </source>
</reference>
<dbReference type="EMBL" id="KN847041">
    <property type="protein sequence ID" value="KIW33064.1"/>
    <property type="molecule type" value="Genomic_DNA"/>
</dbReference>
<protein>
    <recommendedName>
        <fullName evidence="4">MARVEL domain-containing protein</fullName>
    </recommendedName>
</protein>
<feature type="transmembrane region" description="Helical" evidence="1">
    <location>
        <begin position="240"/>
        <end position="265"/>
    </location>
</feature>
<accession>A0A0D2DBJ3</accession>
<gene>
    <name evidence="2" type="ORF">PV07_04562</name>
</gene>
<keyword evidence="1" id="KW-0472">Membrane</keyword>
<feature type="transmembrane region" description="Helical" evidence="1">
    <location>
        <begin position="94"/>
        <end position="116"/>
    </location>
</feature>
<feature type="transmembrane region" description="Helical" evidence="1">
    <location>
        <begin position="176"/>
        <end position="200"/>
    </location>
</feature>
<evidence type="ECO:0000256" key="1">
    <source>
        <dbReference type="SAM" id="Phobius"/>
    </source>
</evidence>
<evidence type="ECO:0000313" key="3">
    <source>
        <dbReference type="Proteomes" id="UP000054466"/>
    </source>
</evidence>
<organism evidence="2 3">
    <name type="scientific">Cladophialophora immunda</name>
    <dbReference type="NCBI Taxonomy" id="569365"/>
    <lineage>
        <taxon>Eukaryota</taxon>
        <taxon>Fungi</taxon>
        <taxon>Dikarya</taxon>
        <taxon>Ascomycota</taxon>
        <taxon>Pezizomycotina</taxon>
        <taxon>Eurotiomycetes</taxon>
        <taxon>Chaetothyriomycetidae</taxon>
        <taxon>Chaetothyriales</taxon>
        <taxon>Herpotrichiellaceae</taxon>
        <taxon>Cladophialophora</taxon>
    </lineage>
</organism>
<dbReference type="GeneID" id="27343756"/>
<keyword evidence="1" id="KW-1133">Transmembrane helix</keyword>
<keyword evidence="3" id="KW-1185">Reference proteome</keyword>
<dbReference type="AlphaFoldDB" id="A0A0D2DBJ3"/>
<dbReference type="HOGENOM" id="CLU_1023198_0_0_1"/>
<evidence type="ECO:0008006" key="4">
    <source>
        <dbReference type="Google" id="ProtNLM"/>
    </source>
</evidence>
<sequence length="297" mass="32799">MGLAQGPQCWKGFIYLASSPPSFPFIQELLAGHKAPNILLTIDHLAQREMHGHTKTLSTTSSTAALADCEVPLSPRYTYARKSSLPTIPPAYRVVIRLVTALLTIGIGGFLAYTIIIKNSTEGSRFLDQQGNNRLAWPQIVWMQPTIILLTAAGISCLFDLAALTMACAEVHRCELWAIWLESSAFTVSIAVWIAALVYAKTWSNPNSSSADLWSWSCDHQNIDLNYGNDSIAFGSLCRYMDFVFCGGIVVCALQSVNLVLFWIVRNGERAQKEIEKRNAYARKYILGSQGMAGQDQ</sequence>
<feature type="transmembrane region" description="Helical" evidence="1">
    <location>
        <begin position="136"/>
        <end position="164"/>
    </location>
</feature>
<evidence type="ECO:0000313" key="2">
    <source>
        <dbReference type="EMBL" id="KIW33064.1"/>
    </source>
</evidence>
<keyword evidence="1" id="KW-0812">Transmembrane</keyword>
<dbReference type="PANTHER" id="PTHR42069">
    <property type="entry name" value="HYPHAL ANASTAMOSIS-8 PROTEIN"/>
    <property type="match status" value="1"/>
</dbReference>
<name>A0A0D2DBJ3_9EURO</name>
<proteinExistence type="predicted"/>
<dbReference type="RefSeq" id="XP_016253280.1">
    <property type="nucleotide sequence ID" value="XM_016391378.1"/>
</dbReference>
<dbReference type="PANTHER" id="PTHR42069:SF1">
    <property type="entry name" value="MARVEL DOMAIN-CONTAINING PROTEIN"/>
    <property type="match status" value="1"/>
</dbReference>
<dbReference type="VEuPathDB" id="FungiDB:PV07_04562"/>
<dbReference type="Proteomes" id="UP000054466">
    <property type="component" value="Unassembled WGS sequence"/>
</dbReference>